<dbReference type="PROSITE" id="PS51318">
    <property type="entry name" value="TAT"/>
    <property type="match status" value="1"/>
</dbReference>
<evidence type="ECO:0000313" key="4">
    <source>
        <dbReference type="EMBL" id="MQS16413.1"/>
    </source>
</evidence>
<evidence type="ECO:0000313" key="3">
    <source>
        <dbReference type="EMBL" id="MQS15937.1"/>
    </source>
</evidence>
<dbReference type="RefSeq" id="WP_153466701.1">
    <property type="nucleotide sequence ID" value="NZ_WBOF01000002.1"/>
</dbReference>
<dbReference type="OrthoDB" id="4273937at2"/>
<proteinExistence type="predicted"/>
<protein>
    <recommendedName>
        <fullName evidence="2">Ricin B lectin domain-containing protein</fullName>
    </recommendedName>
</protein>
<organism evidence="4 5">
    <name type="scientific">Streptomyces kaniharaensis</name>
    <dbReference type="NCBI Taxonomy" id="212423"/>
    <lineage>
        <taxon>Bacteria</taxon>
        <taxon>Bacillati</taxon>
        <taxon>Actinomycetota</taxon>
        <taxon>Actinomycetes</taxon>
        <taxon>Kitasatosporales</taxon>
        <taxon>Streptomycetaceae</taxon>
        <taxon>Streptomyces</taxon>
    </lineage>
</organism>
<evidence type="ECO:0000259" key="2">
    <source>
        <dbReference type="Pfam" id="PF14200"/>
    </source>
</evidence>
<dbReference type="SUPFAM" id="SSF50370">
    <property type="entry name" value="Ricin B-like lectins"/>
    <property type="match status" value="1"/>
</dbReference>
<dbReference type="AlphaFoldDB" id="A0A6N7L3K3"/>
<feature type="chain" id="PRO_5033557003" description="Ricin B lectin domain-containing protein" evidence="1">
    <location>
        <begin position="30"/>
        <end position="176"/>
    </location>
</feature>
<dbReference type="Proteomes" id="UP000450000">
    <property type="component" value="Unassembled WGS sequence"/>
</dbReference>
<accession>A0A6N7L3K3</accession>
<dbReference type="Pfam" id="PF14200">
    <property type="entry name" value="RicinB_lectin_2"/>
    <property type="match status" value="1"/>
</dbReference>
<dbReference type="EMBL" id="WBOF01000002">
    <property type="protein sequence ID" value="MQS16413.1"/>
    <property type="molecule type" value="Genomic_DNA"/>
</dbReference>
<dbReference type="CDD" id="cd00161">
    <property type="entry name" value="beta-trefoil_Ricin-like"/>
    <property type="match status" value="1"/>
</dbReference>
<keyword evidence="1" id="KW-0732">Signal</keyword>
<evidence type="ECO:0000256" key="1">
    <source>
        <dbReference type="SAM" id="SignalP"/>
    </source>
</evidence>
<gene>
    <name evidence="3" type="ORF">F7Q99_27700</name>
    <name evidence="4" type="ORF">F7Q99_30490</name>
</gene>
<keyword evidence="5" id="KW-1185">Reference proteome</keyword>
<dbReference type="EMBL" id="WBOF01000002">
    <property type="protein sequence ID" value="MQS15937.1"/>
    <property type="molecule type" value="Genomic_DNA"/>
</dbReference>
<reference evidence="4 5" key="1">
    <citation type="submission" date="2019-09" db="EMBL/GenBank/DDBJ databases">
        <title>Genome Sequences of Streptomyces kaniharaensis ATCC 21070.</title>
        <authorList>
            <person name="Zhu W."/>
            <person name="De Crecy-Lagard V."/>
            <person name="Richards N.G."/>
        </authorList>
    </citation>
    <scope>NUCLEOTIDE SEQUENCE [LARGE SCALE GENOMIC DNA]</scope>
    <source>
        <strain evidence="4 5">SF-557</strain>
    </source>
</reference>
<dbReference type="InterPro" id="IPR035992">
    <property type="entry name" value="Ricin_B-like_lectins"/>
</dbReference>
<feature type="signal peptide" evidence="1">
    <location>
        <begin position="1"/>
        <end position="29"/>
    </location>
</feature>
<evidence type="ECO:0000313" key="5">
    <source>
        <dbReference type="Proteomes" id="UP000450000"/>
    </source>
</evidence>
<name>A0A6N7L3K3_9ACTN</name>
<sequence>MSIRRKIAAAAGTAALASALSFTATPAQAAGNLYTIPAYGVAIHFSNGYCLDVPNADAYGQQIVQQWWCNDTDAQRWNIIPVDSTHFQIQSILEKGKYCLNNYEGGDVTGNYIRLYDCGTGSDRVFNFVYKGIGWQLQPKSASVNCVNMWGGDQRGNEARLYPCASVSNENVWWRY</sequence>
<feature type="domain" description="Ricin B lectin" evidence="2">
    <location>
        <begin position="34"/>
        <end position="116"/>
    </location>
</feature>
<comment type="caution">
    <text evidence="4">The sequence shown here is derived from an EMBL/GenBank/DDBJ whole genome shotgun (WGS) entry which is preliminary data.</text>
</comment>
<dbReference type="InterPro" id="IPR000772">
    <property type="entry name" value="Ricin_B_lectin"/>
</dbReference>
<dbReference type="PROSITE" id="PS50231">
    <property type="entry name" value="RICIN_B_LECTIN"/>
    <property type="match status" value="1"/>
</dbReference>
<dbReference type="Gene3D" id="2.80.10.50">
    <property type="match status" value="1"/>
</dbReference>
<dbReference type="InterPro" id="IPR006311">
    <property type="entry name" value="TAT_signal"/>
</dbReference>